<evidence type="ECO:0000256" key="1">
    <source>
        <dbReference type="SAM" id="MobiDB-lite"/>
    </source>
</evidence>
<evidence type="ECO:0000313" key="3">
    <source>
        <dbReference type="Proteomes" id="UP001500449"/>
    </source>
</evidence>
<dbReference type="RefSeq" id="WP_344426237.1">
    <property type="nucleotide sequence ID" value="NZ_BAAAQK010000028.1"/>
</dbReference>
<accession>A0ABN2NM40</accession>
<organism evidence="2 3">
    <name type="scientific">Pseudonocardia ailaonensis</name>
    <dbReference type="NCBI Taxonomy" id="367279"/>
    <lineage>
        <taxon>Bacteria</taxon>
        <taxon>Bacillati</taxon>
        <taxon>Actinomycetota</taxon>
        <taxon>Actinomycetes</taxon>
        <taxon>Pseudonocardiales</taxon>
        <taxon>Pseudonocardiaceae</taxon>
        <taxon>Pseudonocardia</taxon>
    </lineage>
</organism>
<proteinExistence type="predicted"/>
<gene>
    <name evidence="2" type="ORF">GCM10009836_65650</name>
</gene>
<evidence type="ECO:0000313" key="2">
    <source>
        <dbReference type="EMBL" id="GAA1875267.1"/>
    </source>
</evidence>
<feature type="compositionally biased region" description="Basic residues" evidence="1">
    <location>
        <begin position="128"/>
        <end position="137"/>
    </location>
</feature>
<protein>
    <submittedName>
        <fullName evidence="2">Uncharacterized protein</fullName>
    </submittedName>
</protein>
<name>A0ABN2NM40_9PSEU</name>
<comment type="caution">
    <text evidence="2">The sequence shown here is derived from an EMBL/GenBank/DDBJ whole genome shotgun (WGS) entry which is preliminary data.</text>
</comment>
<dbReference type="Proteomes" id="UP001500449">
    <property type="component" value="Unassembled WGS sequence"/>
</dbReference>
<sequence length="145" mass="16171">MADLDPAHARPPGTSDELVAAVGKLSEMVERVERARGALYDFHQLMGGADAMLDDVVDGLRATGHEAWADRIATELVGRNAIEGRWSFQIVEEFDDCYYGPLTDTERALREDLMAGRRHVLEAEMKERRRTRGHPRHTATPSAGE</sequence>
<keyword evidence="3" id="KW-1185">Reference proteome</keyword>
<feature type="region of interest" description="Disordered" evidence="1">
    <location>
        <begin position="124"/>
        <end position="145"/>
    </location>
</feature>
<dbReference type="EMBL" id="BAAAQK010000028">
    <property type="protein sequence ID" value="GAA1875267.1"/>
    <property type="molecule type" value="Genomic_DNA"/>
</dbReference>
<reference evidence="2 3" key="1">
    <citation type="journal article" date="2019" name="Int. J. Syst. Evol. Microbiol.">
        <title>The Global Catalogue of Microorganisms (GCM) 10K type strain sequencing project: providing services to taxonomists for standard genome sequencing and annotation.</title>
        <authorList>
            <consortium name="The Broad Institute Genomics Platform"/>
            <consortium name="The Broad Institute Genome Sequencing Center for Infectious Disease"/>
            <person name="Wu L."/>
            <person name="Ma J."/>
        </authorList>
    </citation>
    <scope>NUCLEOTIDE SEQUENCE [LARGE SCALE GENOMIC DNA]</scope>
    <source>
        <strain evidence="2 3">JCM 16009</strain>
    </source>
</reference>